<keyword evidence="2" id="KW-1185">Reference proteome</keyword>
<name>A0A9P0B739_BRAAE</name>
<sequence>MRNNPVQTLLADLVKAFQSQRSGEQIDLPPFRSKVTESTKRVSNVEIAVDRHNFCSLIETGADLSFISEKYLALFKDKVVSCNVMLKGISSITITTTNKFTGSTRISGVDTIVIYVFLPDECLDYDVFIGRNLFEDESLVTITDYQGSRVIRRNLPGINLLSSSRHPSCSGKPNV</sequence>
<organism evidence="1 2">
    <name type="scientific">Brassicogethes aeneus</name>
    <name type="common">Rape pollen beetle</name>
    <name type="synonym">Meligethes aeneus</name>
    <dbReference type="NCBI Taxonomy" id="1431903"/>
    <lineage>
        <taxon>Eukaryota</taxon>
        <taxon>Metazoa</taxon>
        <taxon>Ecdysozoa</taxon>
        <taxon>Arthropoda</taxon>
        <taxon>Hexapoda</taxon>
        <taxon>Insecta</taxon>
        <taxon>Pterygota</taxon>
        <taxon>Neoptera</taxon>
        <taxon>Endopterygota</taxon>
        <taxon>Coleoptera</taxon>
        <taxon>Polyphaga</taxon>
        <taxon>Cucujiformia</taxon>
        <taxon>Nitidulidae</taxon>
        <taxon>Meligethinae</taxon>
        <taxon>Brassicogethes</taxon>
    </lineage>
</organism>
<dbReference type="Proteomes" id="UP001154078">
    <property type="component" value="Chromosome 5"/>
</dbReference>
<gene>
    <name evidence="1" type="ORF">MELIAE_LOCUS7421</name>
</gene>
<dbReference type="SUPFAM" id="SSF50630">
    <property type="entry name" value="Acid proteases"/>
    <property type="match status" value="1"/>
</dbReference>
<reference evidence="1" key="1">
    <citation type="submission" date="2021-12" db="EMBL/GenBank/DDBJ databases">
        <authorList>
            <person name="King R."/>
        </authorList>
    </citation>
    <scope>NUCLEOTIDE SEQUENCE</scope>
</reference>
<dbReference type="AlphaFoldDB" id="A0A9P0B739"/>
<dbReference type="InterPro" id="IPR021109">
    <property type="entry name" value="Peptidase_aspartic_dom_sf"/>
</dbReference>
<evidence type="ECO:0000313" key="1">
    <source>
        <dbReference type="EMBL" id="CAH0556496.1"/>
    </source>
</evidence>
<dbReference type="OrthoDB" id="8057953at2759"/>
<accession>A0A9P0B739</accession>
<evidence type="ECO:0000313" key="2">
    <source>
        <dbReference type="Proteomes" id="UP001154078"/>
    </source>
</evidence>
<dbReference type="EMBL" id="OV121136">
    <property type="protein sequence ID" value="CAH0556496.1"/>
    <property type="molecule type" value="Genomic_DNA"/>
</dbReference>
<protein>
    <submittedName>
        <fullName evidence="1">Uncharacterized protein</fullName>
    </submittedName>
</protein>
<proteinExistence type="predicted"/>